<dbReference type="InterPro" id="IPR000515">
    <property type="entry name" value="MetI-like"/>
</dbReference>
<keyword evidence="3 8" id="KW-0813">Transport</keyword>
<dbReference type="OrthoDB" id="9785836at2"/>
<reference evidence="10 11" key="1">
    <citation type="journal article" date="2015" name="Genome Announc.">
        <title>Expanding the biotechnology potential of lactobacilli through comparative genomics of 213 strains and associated genera.</title>
        <authorList>
            <person name="Sun Z."/>
            <person name="Harris H.M."/>
            <person name="McCann A."/>
            <person name="Guo C."/>
            <person name="Argimon S."/>
            <person name="Zhang W."/>
            <person name="Yang X."/>
            <person name="Jeffery I.B."/>
            <person name="Cooney J.C."/>
            <person name="Kagawa T.F."/>
            <person name="Liu W."/>
            <person name="Song Y."/>
            <person name="Salvetti E."/>
            <person name="Wrobel A."/>
            <person name="Rasinkangas P."/>
            <person name="Parkhill J."/>
            <person name="Rea M.C."/>
            <person name="O'Sullivan O."/>
            <person name="Ritari J."/>
            <person name="Douillard F.P."/>
            <person name="Paul Ross R."/>
            <person name="Yang R."/>
            <person name="Briner A.E."/>
            <person name="Felis G.E."/>
            <person name="de Vos W.M."/>
            <person name="Barrangou R."/>
            <person name="Klaenhammer T.R."/>
            <person name="Caufield P.W."/>
            <person name="Cui Y."/>
            <person name="Zhang H."/>
            <person name="O'Toole P.W."/>
        </authorList>
    </citation>
    <scope>NUCLEOTIDE SEQUENCE [LARGE SCALE GENOMIC DNA]</scope>
    <source>
        <strain evidence="10 11">DSM 14857</strain>
    </source>
</reference>
<keyword evidence="6 8" id="KW-1133">Transmembrane helix</keyword>
<evidence type="ECO:0000256" key="1">
    <source>
        <dbReference type="ARBA" id="ARBA00004651"/>
    </source>
</evidence>
<dbReference type="InterPro" id="IPR035906">
    <property type="entry name" value="MetI-like_sf"/>
</dbReference>
<evidence type="ECO:0000259" key="9">
    <source>
        <dbReference type="PROSITE" id="PS50928"/>
    </source>
</evidence>
<dbReference type="STRING" id="1423815.FC27_GL001432"/>
<feature type="transmembrane region" description="Helical" evidence="8">
    <location>
        <begin position="67"/>
        <end position="88"/>
    </location>
</feature>
<feature type="transmembrane region" description="Helical" evidence="8">
    <location>
        <begin position="197"/>
        <end position="220"/>
    </location>
</feature>
<sequence length="289" mass="32788">MASKRKLVLLLTPFCIFFCLFFLNAFLKSIITSLGYYPIVKLRKITLDYYLSAFSDPSFITISLRTFIFSMISAAFACIIGLFLALCLQRTTGIWKKVFTRFTQIPVMLPHVFIVLALLQLISQTGIISGILLKLGWISSSNQFPLLVNDPWQIGVVITYLWKEIPFVVVSLILVLSSMKIDYRDVAFNLGASKFQAFCKVTLPLIQTSLINAFIINFSFNFGSYEVPFLLGNQQKELLPVYIYNFYVQGDITKMPLVMALNVILSVFSIIFALILLKISKSLSKWNQG</sequence>
<dbReference type="eggNOG" id="COG1176">
    <property type="taxonomic scope" value="Bacteria"/>
</dbReference>
<evidence type="ECO:0000256" key="2">
    <source>
        <dbReference type="ARBA" id="ARBA00007069"/>
    </source>
</evidence>
<keyword evidence="11" id="KW-1185">Reference proteome</keyword>
<organism evidence="10 11">
    <name type="scientific">Companilactobacillus versmoldensis DSM 14857 = KCTC 3814</name>
    <dbReference type="NCBI Taxonomy" id="1423815"/>
    <lineage>
        <taxon>Bacteria</taxon>
        <taxon>Bacillati</taxon>
        <taxon>Bacillota</taxon>
        <taxon>Bacilli</taxon>
        <taxon>Lactobacillales</taxon>
        <taxon>Lactobacillaceae</taxon>
        <taxon>Companilactobacillus</taxon>
    </lineage>
</organism>
<evidence type="ECO:0000256" key="8">
    <source>
        <dbReference type="RuleBase" id="RU363032"/>
    </source>
</evidence>
<feature type="transmembrane region" description="Helical" evidence="8">
    <location>
        <begin position="152"/>
        <end position="176"/>
    </location>
</feature>
<gene>
    <name evidence="10" type="ORF">FC27_GL001432</name>
</gene>
<dbReference type="PANTHER" id="PTHR42929:SF1">
    <property type="entry name" value="INNER MEMBRANE ABC TRANSPORTER PERMEASE PROTEIN YDCU-RELATED"/>
    <property type="match status" value="1"/>
</dbReference>
<dbReference type="GO" id="GO:0005886">
    <property type="term" value="C:plasma membrane"/>
    <property type="evidence" value="ECO:0007669"/>
    <property type="project" value="UniProtKB-SubCell"/>
</dbReference>
<name>A0A0R1SE65_9LACO</name>
<keyword evidence="7 8" id="KW-0472">Membrane</keyword>
<dbReference type="GO" id="GO:0055085">
    <property type="term" value="P:transmembrane transport"/>
    <property type="evidence" value="ECO:0007669"/>
    <property type="project" value="InterPro"/>
</dbReference>
<dbReference type="PATRIC" id="fig|1423815.3.peg.1467"/>
<keyword evidence="4" id="KW-1003">Cell membrane</keyword>
<comment type="caution">
    <text evidence="10">The sequence shown here is derived from an EMBL/GenBank/DDBJ whole genome shotgun (WGS) entry which is preliminary data.</text>
</comment>
<dbReference type="Gene3D" id="1.10.3720.10">
    <property type="entry name" value="MetI-like"/>
    <property type="match status" value="1"/>
</dbReference>
<proteinExistence type="inferred from homology"/>
<comment type="similarity">
    <text evidence="2">Belongs to the binding-protein-dependent transport system permease family. CysTW subfamily.</text>
</comment>
<accession>A0A0R1SE65</accession>
<dbReference type="RefSeq" id="WP_010623844.1">
    <property type="nucleotide sequence ID" value="NZ_AZFA01000003.1"/>
</dbReference>
<comment type="subcellular location">
    <subcellularLocation>
        <location evidence="1 8">Cell membrane</location>
        <topology evidence="1 8">Multi-pass membrane protein</topology>
    </subcellularLocation>
</comment>
<feature type="transmembrane region" description="Helical" evidence="8">
    <location>
        <begin position="109"/>
        <end position="132"/>
    </location>
</feature>
<dbReference type="Pfam" id="PF00528">
    <property type="entry name" value="BPD_transp_1"/>
    <property type="match status" value="1"/>
</dbReference>
<evidence type="ECO:0000256" key="7">
    <source>
        <dbReference type="ARBA" id="ARBA00023136"/>
    </source>
</evidence>
<feature type="domain" description="ABC transmembrane type-1" evidence="9">
    <location>
        <begin position="63"/>
        <end position="276"/>
    </location>
</feature>
<evidence type="ECO:0000256" key="6">
    <source>
        <dbReference type="ARBA" id="ARBA00022989"/>
    </source>
</evidence>
<evidence type="ECO:0000313" key="10">
    <source>
        <dbReference type="EMBL" id="KRL67894.1"/>
    </source>
</evidence>
<keyword evidence="5 8" id="KW-0812">Transmembrane</keyword>
<dbReference type="SUPFAM" id="SSF161098">
    <property type="entry name" value="MetI-like"/>
    <property type="match status" value="1"/>
</dbReference>
<evidence type="ECO:0000256" key="3">
    <source>
        <dbReference type="ARBA" id="ARBA00022448"/>
    </source>
</evidence>
<dbReference type="Proteomes" id="UP000051647">
    <property type="component" value="Unassembled WGS sequence"/>
</dbReference>
<feature type="transmembrane region" description="Helical" evidence="8">
    <location>
        <begin position="7"/>
        <end position="27"/>
    </location>
</feature>
<evidence type="ECO:0000256" key="4">
    <source>
        <dbReference type="ARBA" id="ARBA00022475"/>
    </source>
</evidence>
<dbReference type="EMBL" id="AZFA01000003">
    <property type="protein sequence ID" value="KRL67894.1"/>
    <property type="molecule type" value="Genomic_DNA"/>
</dbReference>
<dbReference type="PROSITE" id="PS50928">
    <property type="entry name" value="ABC_TM1"/>
    <property type="match status" value="1"/>
</dbReference>
<dbReference type="PANTHER" id="PTHR42929">
    <property type="entry name" value="INNER MEMBRANE ABC TRANSPORTER PERMEASE PROTEIN YDCU-RELATED-RELATED"/>
    <property type="match status" value="1"/>
</dbReference>
<evidence type="ECO:0000256" key="5">
    <source>
        <dbReference type="ARBA" id="ARBA00022692"/>
    </source>
</evidence>
<dbReference type="CDD" id="cd06261">
    <property type="entry name" value="TM_PBP2"/>
    <property type="match status" value="1"/>
</dbReference>
<protein>
    <submittedName>
        <fullName evidence="10">Polyamine transport system, permease</fullName>
    </submittedName>
</protein>
<dbReference type="AlphaFoldDB" id="A0A0R1SE65"/>
<evidence type="ECO:0000313" key="11">
    <source>
        <dbReference type="Proteomes" id="UP000051647"/>
    </source>
</evidence>
<feature type="transmembrane region" description="Helical" evidence="8">
    <location>
        <begin position="257"/>
        <end position="277"/>
    </location>
</feature>